<name>Q0GNJ0_9ZZZZ</name>
<organism evidence="2">
    <name type="scientific">uncultured organism</name>
    <dbReference type="NCBI Taxonomy" id="155900"/>
    <lineage>
        <taxon>unclassified sequences</taxon>
        <taxon>environmental samples</taxon>
    </lineage>
</organism>
<evidence type="ECO:0000259" key="1">
    <source>
        <dbReference type="Pfam" id="PF07995"/>
    </source>
</evidence>
<accession>Q0GNJ0</accession>
<dbReference type="PANTHER" id="PTHR19328">
    <property type="entry name" value="HEDGEHOG-INTERACTING PROTEIN"/>
    <property type="match status" value="1"/>
</dbReference>
<dbReference type="Pfam" id="PF07995">
    <property type="entry name" value="GSDH"/>
    <property type="match status" value="1"/>
</dbReference>
<reference evidence="2" key="1">
    <citation type="journal article" date="2006" name="Mol. Microbiol.">
        <title>Metagenomic DNA fragments that affect Escherichia coli mutational pathways.</title>
        <authorList>
            <person name="Yang H."/>
            <person name="To K.H."/>
            <person name="Aguila S.J."/>
            <person name="Miller J.H."/>
        </authorList>
    </citation>
    <scope>NUCLEOTIDE SEQUENCE</scope>
</reference>
<sequence length="260" mass="28688">MTAILRIDPRSPSVSGGQKGLGDYTIPMANKFAADGDPKTLGEIYAYGFRNAHRLSWDIDGTMFASDIGMNHIEEINIVRNGENYGWMRREGYFENARPRGGALNELYPLPPEILSGRVKDGFSYPVAVYDHDEGRAVTDGFAYHGRIAALRDKFVFGDIQSGRMFASDLAAMKKADDGIPQTVAPIEEIQLYVRDADGKRVNVTFQDLVDATMGAKIPRADLHISRSRDGELVLTSRQDGMIRMLVPDRGSSGTAPTNR</sequence>
<dbReference type="SUPFAM" id="SSF50952">
    <property type="entry name" value="Soluble quinoprotein glucose dehydrogenase"/>
    <property type="match status" value="1"/>
</dbReference>
<dbReference type="InterPro" id="IPR012938">
    <property type="entry name" value="Glc/Sorbosone_DH"/>
</dbReference>
<dbReference type="AlphaFoldDB" id="Q0GNJ0"/>
<dbReference type="PANTHER" id="PTHR19328:SF13">
    <property type="entry name" value="HIPL1 PROTEIN"/>
    <property type="match status" value="1"/>
</dbReference>
<feature type="domain" description="Glucose/Sorbosone dehydrogenase" evidence="1">
    <location>
        <begin position="25"/>
        <end position="89"/>
    </location>
</feature>
<dbReference type="EMBL" id="DQ813484">
    <property type="protein sequence ID" value="ABI21612.1"/>
    <property type="molecule type" value="Genomic_DNA"/>
</dbReference>
<evidence type="ECO:0000313" key="2">
    <source>
        <dbReference type="EMBL" id="ABI21612.1"/>
    </source>
</evidence>
<protein>
    <submittedName>
        <fullName evidence="2">Smu15B</fullName>
    </submittedName>
</protein>
<dbReference type="InterPro" id="IPR011041">
    <property type="entry name" value="Quinoprot_gluc/sorb_DH_b-prop"/>
</dbReference>
<dbReference type="InterPro" id="IPR011042">
    <property type="entry name" value="6-blade_b-propeller_TolB-like"/>
</dbReference>
<dbReference type="Gene3D" id="2.120.10.30">
    <property type="entry name" value="TolB, C-terminal domain"/>
    <property type="match status" value="1"/>
</dbReference>
<proteinExistence type="predicted"/>